<accession>A0A1M5X1H9</accession>
<evidence type="ECO:0000259" key="4">
    <source>
        <dbReference type="Pfam" id="PF17853"/>
    </source>
</evidence>
<dbReference type="AlphaFoldDB" id="A0A1M5X1H9"/>
<evidence type="ECO:0000259" key="3">
    <source>
        <dbReference type="Pfam" id="PF13556"/>
    </source>
</evidence>
<dbReference type="InterPro" id="IPR042070">
    <property type="entry name" value="PucR_C-HTH_sf"/>
</dbReference>
<feature type="domain" description="Purine catabolism PurC-like" evidence="2">
    <location>
        <begin position="7"/>
        <end position="126"/>
    </location>
</feature>
<dbReference type="Proteomes" id="UP000184447">
    <property type="component" value="Unassembled WGS sequence"/>
</dbReference>
<dbReference type="Pfam" id="PF13556">
    <property type="entry name" value="HTH_30"/>
    <property type="match status" value="1"/>
</dbReference>
<feature type="domain" description="PucR C-terminal helix-turn-helix" evidence="3">
    <location>
        <begin position="348"/>
        <end position="405"/>
    </location>
</feature>
<gene>
    <name evidence="5" type="ORF">SAMN02745207_03230</name>
</gene>
<evidence type="ECO:0000313" key="5">
    <source>
        <dbReference type="EMBL" id="SHH93043.1"/>
    </source>
</evidence>
<dbReference type="InterPro" id="IPR051448">
    <property type="entry name" value="CdaR-like_regulators"/>
</dbReference>
<dbReference type="RefSeq" id="WP_073339581.1">
    <property type="nucleotide sequence ID" value="NZ_FQXM01000022.1"/>
</dbReference>
<dbReference type="InterPro" id="IPR041522">
    <property type="entry name" value="CdaR_GGDEF"/>
</dbReference>
<evidence type="ECO:0000256" key="1">
    <source>
        <dbReference type="ARBA" id="ARBA00006754"/>
    </source>
</evidence>
<dbReference type="Gene3D" id="1.10.10.2840">
    <property type="entry name" value="PucR C-terminal helix-turn-helix domain"/>
    <property type="match status" value="1"/>
</dbReference>
<sequence length="414" mass="47549">MYINCRDISKLPGMENLKLVAGENGLDRSVRWVHIVDVPEVSEWVNGGELIFITGVGLKNGNKQLVDLLVEINNKNLSGLVINIGPYIKSIPNELIDLANELKFPIFEIPFEVKLINLTQIISKAIFTKQMQNESLNSLMKDIIYEEYNEEMLNRAIFHGYNTKKAYITAIIDIDDFSKYIKRNKLTNESEILECKRILKQIISNTMDMHKKSALTMNQSDSFTCIIPLDHKDLIIDTKAKNDKEREVTFILEEIKDKISNSLPGMTVSIGIGGVCNELKKLKESVEQADKALKILNMCNRRDSIKTYKSLGIYRLFFQVENKKELTSLYEEYLAPLVNYDANNSSELVKTLEILLLENQNVSKTADILFIHRNTLKYRITKIEEILDIDLKDANTCFNILLCIKIKRFINLQV</sequence>
<evidence type="ECO:0000313" key="6">
    <source>
        <dbReference type="Proteomes" id="UP000184447"/>
    </source>
</evidence>
<dbReference type="OrthoDB" id="143422at2"/>
<organism evidence="5 6">
    <name type="scientific">Clostridium grantii DSM 8605</name>
    <dbReference type="NCBI Taxonomy" id="1121316"/>
    <lineage>
        <taxon>Bacteria</taxon>
        <taxon>Bacillati</taxon>
        <taxon>Bacillota</taxon>
        <taxon>Clostridia</taxon>
        <taxon>Eubacteriales</taxon>
        <taxon>Clostridiaceae</taxon>
        <taxon>Clostridium</taxon>
    </lineage>
</organism>
<keyword evidence="5" id="KW-0238">DNA-binding</keyword>
<keyword evidence="6" id="KW-1185">Reference proteome</keyword>
<reference evidence="5 6" key="1">
    <citation type="submission" date="2016-11" db="EMBL/GenBank/DDBJ databases">
        <authorList>
            <person name="Jaros S."/>
            <person name="Januszkiewicz K."/>
            <person name="Wedrychowicz H."/>
        </authorList>
    </citation>
    <scope>NUCLEOTIDE SEQUENCE [LARGE SCALE GENOMIC DNA]</scope>
    <source>
        <strain evidence="5 6">DSM 8605</strain>
    </source>
</reference>
<evidence type="ECO:0000259" key="2">
    <source>
        <dbReference type="Pfam" id="PF07905"/>
    </source>
</evidence>
<proteinExistence type="inferred from homology"/>
<feature type="domain" description="CdaR GGDEF-like" evidence="4">
    <location>
        <begin position="148"/>
        <end position="295"/>
    </location>
</feature>
<dbReference type="InterPro" id="IPR012914">
    <property type="entry name" value="PucR_dom"/>
</dbReference>
<dbReference type="PANTHER" id="PTHR33744:SF1">
    <property type="entry name" value="DNA-BINDING TRANSCRIPTIONAL ACTIVATOR ADER"/>
    <property type="match status" value="1"/>
</dbReference>
<dbReference type="GO" id="GO:0003677">
    <property type="term" value="F:DNA binding"/>
    <property type="evidence" value="ECO:0007669"/>
    <property type="project" value="UniProtKB-KW"/>
</dbReference>
<protein>
    <submittedName>
        <fullName evidence="5">DNA-binding transcriptional regulator, PucR family</fullName>
    </submittedName>
</protein>
<dbReference type="SUPFAM" id="SSF46689">
    <property type="entry name" value="Homeodomain-like"/>
    <property type="match status" value="1"/>
</dbReference>
<dbReference type="Pfam" id="PF17853">
    <property type="entry name" value="GGDEF_2"/>
    <property type="match status" value="1"/>
</dbReference>
<dbReference type="InterPro" id="IPR009057">
    <property type="entry name" value="Homeodomain-like_sf"/>
</dbReference>
<dbReference type="EMBL" id="FQXM01000022">
    <property type="protein sequence ID" value="SHH93043.1"/>
    <property type="molecule type" value="Genomic_DNA"/>
</dbReference>
<dbReference type="STRING" id="1121316.SAMN02745207_03230"/>
<comment type="similarity">
    <text evidence="1">Belongs to the CdaR family.</text>
</comment>
<dbReference type="InterPro" id="IPR025736">
    <property type="entry name" value="PucR_C-HTH_dom"/>
</dbReference>
<dbReference type="PANTHER" id="PTHR33744">
    <property type="entry name" value="CARBOHYDRATE DIACID REGULATOR"/>
    <property type="match status" value="1"/>
</dbReference>
<name>A0A1M5X1H9_9CLOT</name>
<dbReference type="Pfam" id="PF07905">
    <property type="entry name" value="PucR"/>
    <property type="match status" value="1"/>
</dbReference>